<feature type="domain" description="Multidrug resistance protein MdtA-like barrel-sandwich hybrid" evidence="7">
    <location>
        <begin position="63"/>
        <end position="204"/>
    </location>
</feature>
<dbReference type="Proteomes" id="UP000015347">
    <property type="component" value="Unassembled WGS sequence"/>
</dbReference>
<dbReference type="AlphaFoldDB" id="S9S080"/>
<evidence type="ECO:0000259" key="8">
    <source>
        <dbReference type="Pfam" id="PF25944"/>
    </source>
</evidence>
<dbReference type="Gene3D" id="1.10.287.470">
    <property type="entry name" value="Helix hairpin bin"/>
    <property type="match status" value="1"/>
</dbReference>
<dbReference type="Pfam" id="PF25876">
    <property type="entry name" value="HH_MFP_RND"/>
    <property type="match status" value="1"/>
</dbReference>
<evidence type="ECO:0000313" key="10">
    <source>
        <dbReference type="EMBL" id="EPX79619.1"/>
    </source>
</evidence>
<feature type="coiled-coil region" evidence="3">
    <location>
        <begin position="96"/>
        <end position="161"/>
    </location>
</feature>
<dbReference type="InterPro" id="IPR058624">
    <property type="entry name" value="MdtA-like_HH"/>
</dbReference>
<evidence type="ECO:0000259" key="6">
    <source>
        <dbReference type="Pfam" id="PF25876"/>
    </source>
</evidence>
<dbReference type="RefSeq" id="WP_021120519.1">
    <property type="nucleotide sequence ID" value="NZ_KE557278.1"/>
</dbReference>
<protein>
    <submittedName>
        <fullName evidence="10">RND efflux system, membrane fusion protein CmeA</fullName>
    </submittedName>
</protein>
<accession>S9S080</accession>
<dbReference type="EMBL" id="APVH01000035">
    <property type="protein sequence ID" value="EPX79619.1"/>
    <property type="molecule type" value="Genomic_DNA"/>
</dbReference>
<gene>
    <name evidence="10" type="ORF">Salmuc_05559</name>
</gene>
<dbReference type="Pfam" id="PF25967">
    <property type="entry name" value="RND-MFP_C"/>
    <property type="match status" value="1"/>
</dbReference>
<dbReference type="PANTHER" id="PTHR30158">
    <property type="entry name" value="ACRA/E-RELATED COMPONENT OF DRUG EFFLUX TRANSPORTER"/>
    <property type="match status" value="1"/>
</dbReference>
<dbReference type="InterPro" id="IPR006143">
    <property type="entry name" value="RND_pump_MFP"/>
</dbReference>
<dbReference type="SUPFAM" id="SSF111369">
    <property type="entry name" value="HlyD-like secretion proteins"/>
    <property type="match status" value="1"/>
</dbReference>
<evidence type="ECO:0000256" key="3">
    <source>
        <dbReference type="SAM" id="Coils"/>
    </source>
</evidence>
<dbReference type="Gene3D" id="2.40.420.20">
    <property type="match status" value="1"/>
</dbReference>
<feature type="domain" description="Multidrug resistance protein MdtA-like C-terminal permuted SH3" evidence="9">
    <location>
        <begin position="299"/>
        <end position="361"/>
    </location>
</feature>
<feature type="domain" description="Multidrug resistance protein MdtA-like alpha-helical hairpin" evidence="6">
    <location>
        <begin position="104"/>
        <end position="171"/>
    </location>
</feature>
<evidence type="ECO:0000259" key="7">
    <source>
        <dbReference type="Pfam" id="PF25917"/>
    </source>
</evidence>
<dbReference type="Pfam" id="PF25917">
    <property type="entry name" value="BSH_RND"/>
    <property type="match status" value="1"/>
</dbReference>
<dbReference type="STRING" id="1123237.Salmuc_05559"/>
<feature type="signal peptide" evidence="5">
    <location>
        <begin position="1"/>
        <end position="26"/>
    </location>
</feature>
<dbReference type="InterPro" id="IPR058627">
    <property type="entry name" value="MdtA-like_C"/>
</dbReference>
<feature type="chain" id="PRO_5004556172" evidence="5">
    <location>
        <begin position="27"/>
        <end position="388"/>
    </location>
</feature>
<evidence type="ECO:0000256" key="2">
    <source>
        <dbReference type="ARBA" id="ARBA00009477"/>
    </source>
</evidence>
<keyword evidence="5" id="KW-0732">Signal</keyword>
<evidence type="ECO:0000256" key="1">
    <source>
        <dbReference type="ARBA" id="ARBA00004196"/>
    </source>
</evidence>
<evidence type="ECO:0000256" key="5">
    <source>
        <dbReference type="SAM" id="SignalP"/>
    </source>
</evidence>
<dbReference type="GO" id="GO:0022857">
    <property type="term" value="F:transmembrane transporter activity"/>
    <property type="evidence" value="ECO:0007669"/>
    <property type="project" value="InterPro"/>
</dbReference>
<proteinExistence type="inferred from homology"/>
<dbReference type="InterPro" id="IPR058625">
    <property type="entry name" value="MdtA-like_BSH"/>
</dbReference>
<dbReference type="OrthoDB" id="9816569at2"/>
<dbReference type="GO" id="GO:0005886">
    <property type="term" value="C:plasma membrane"/>
    <property type="evidence" value="ECO:0007669"/>
    <property type="project" value="UniProtKB-SubCell"/>
</dbReference>
<dbReference type="HOGENOM" id="CLU_018816_2_1_5"/>
<sequence>MPKSLSMSSLVRLVLAIGLFSAPALAQQQGGEAPPTAVTVVTLEASDVTLTSTLPGRVAASGVAEVRPQVSGIITERLFEEGRPVERGDPLYRIDAATYEAQKAAAEASLTQAEAQLRAARREEERQTELRDRNVTSQQNLDDAIAARDSAEAAVQVARANLLSAEIDLERTTITAPISGVAGLSQATQGALVTAGQATALTVIRDLDPVYVDVTQSAAEILSWRRSGQELAGDGDAMVTLTLADGIDYDHTGRLAAAEPHVNEQTGVVVLRLEFPNPEGFLLPGMYTQVQVPQGIVENAILVPQEGVTRDRRGRPVAMVVNGENVVESRQLTVRSDRGADWVVTGGVAPGDRVIVAGLQKVSPDMTVTPEERGPEGTDTADATPATE</sequence>
<comment type="subcellular location">
    <subcellularLocation>
        <location evidence="1">Cell envelope</location>
    </subcellularLocation>
</comment>
<name>S9S080_9RHOB</name>
<reference evidence="11" key="1">
    <citation type="journal article" date="2014" name="Stand. Genomic Sci.">
        <title>Genome sequence of the exopolysaccharide-producing Salipiger mucosus type strain (DSM 16094(T)), a moderately halophilic member of the Roseobacter clade.</title>
        <authorList>
            <person name="Riedel T."/>
            <person name="Spring S."/>
            <person name="Fiebig A."/>
            <person name="Petersen J."/>
            <person name="Kyrpides N.C."/>
            <person name="Goker M."/>
            <person name="Klenk H.P."/>
        </authorList>
    </citation>
    <scope>NUCLEOTIDE SEQUENCE [LARGE SCALE GENOMIC DNA]</scope>
    <source>
        <strain evidence="11">DSM 16094</strain>
    </source>
</reference>
<dbReference type="InterPro" id="IPR058626">
    <property type="entry name" value="MdtA-like_b-barrel"/>
</dbReference>
<dbReference type="GO" id="GO:0046677">
    <property type="term" value="P:response to antibiotic"/>
    <property type="evidence" value="ECO:0007669"/>
    <property type="project" value="TreeGrafter"/>
</dbReference>
<dbReference type="NCBIfam" id="TIGR01730">
    <property type="entry name" value="RND_mfp"/>
    <property type="match status" value="1"/>
</dbReference>
<evidence type="ECO:0000256" key="4">
    <source>
        <dbReference type="SAM" id="MobiDB-lite"/>
    </source>
</evidence>
<keyword evidence="11" id="KW-1185">Reference proteome</keyword>
<comment type="similarity">
    <text evidence="2">Belongs to the membrane fusion protein (MFP) (TC 8.A.1) family.</text>
</comment>
<comment type="caution">
    <text evidence="10">The sequence shown here is derived from an EMBL/GenBank/DDBJ whole genome shotgun (WGS) entry which is preliminary data.</text>
</comment>
<evidence type="ECO:0000313" key="11">
    <source>
        <dbReference type="Proteomes" id="UP000015347"/>
    </source>
</evidence>
<organism evidence="10 11">
    <name type="scientific">Salipiger mucosus DSM 16094</name>
    <dbReference type="NCBI Taxonomy" id="1123237"/>
    <lineage>
        <taxon>Bacteria</taxon>
        <taxon>Pseudomonadati</taxon>
        <taxon>Pseudomonadota</taxon>
        <taxon>Alphaproteobacteria</taxon>
        <taxon>Rhodobacterales</taxon>
        <taxon>Roseobacteraceae</taxon>
        <taxon>Salipiger</taxon>
    </lineage>
</organism>
<dbReference type="Gene3D" id="2.40.50.100">
    <property type="match status" value="1"/>
</dbReference>
<feature type="domain" description="Multidrug resistance protein MdtA-like beta-barrel" evidence="8">
    <location>
        <begin position="209"/>
        <end position="293"/>
    </location>
</feature>
<keyword evidence="3" id="KW-0175">Coiled coil</keyword>
<evidence type="ECO:0000259" key="9">
    <source>
        <dbReference type="Pfam" id="PF25967"/>
    </source>
</evidence>
<dbReference type="Pfam" id="PF25944">
    <property type="entry name" value="Beta-barrel_RND"/>
    <property type="match status" value="1"/>
</dbReference>
<dbReference type="Gene3D" id="2.40.30.170">
    <property type="match status" value="1"/>
</dbReference>
<dbReference type="PANTHER" id="PTHR30158:SF3">
    <property type="entry name" value="MULTIDRUG EFFLUX PUMP SUBUNIT ACRA-RELATED"/>
    <property type="match status" value="1"/>
</dbReference>
<feature type="region of interest" description="Disordered" evidence="4">
    <location>
        <begin position="364"/>
        <end position="388"/>
    </location>
</feature>
<dbReference type="FunFam" id="2.40.420.20:FF:000001">
    <property type="entry name" value="Efflux RND transporter periplasmic adaptor subunit"/>
    <property type="match status" value="1"/>
</dbReference>
<dbReference type="eggNOG" id="COG0845">
    <property type="taxonomic scope" value="Bacteria"/>
</dbReference>